<evidence type="ECO:0000256" key="2">
    <source>
        <dbReference type="SAM" id="MobiDB-lite"/>
    </source>
</evidence>
<sequence>MTFQLMPPLKQVTVLFGESKLQTSFKISNEISPASAEKQGMKEMRQHLDKLEASGMPHVQLDPECTDFFPGCSPNVTTIGELNGNITMIVWPAEDPTTKLTPSPVMDALSGAISELRDSVRRDQLRTIPMLRTQSPKRNPRRKIKARPNSSVFPSTSDVPPAEQAIPSANGDLAVKQPTDEFSSEAIRRRFSKLEGEVATLKGRVVVLEKENTDLRNQITVITNAVAGVRLPLLFYL</sequence>
<evidence type="ECO:0000313" key="3">
    <source>
        <dbReference type="EMBL" id="KAF8914430.1"/>
    </source>
</evidence>
<dbReference type="EMBL" id="JADNYJ010000001">
    <property type="protein sequence ID" value="KAF8914430.1"/>
    <property type="molecule type" value="Genomic_DNA"/>
</dbReference>
<accession>A0A9P5TUQ2</accession>
<protein>
    <submittedName>
        <fullName evidence="3">Uncharacterized protein</fullName>
    </submittedName>
</protein>
<feature type="compositionally biased region" description="Polar residues" evidence="2">
    <location>
        <begin position="148"/>
        <end position="158"/>
    </location>
</feature>
<keyword evidence="4" id="KW-1185">Reference proteome</keyword>
<name>A0A9P5TUQ2_GYMJU</name>
<reference evidence="3" key="1">
    <citation type="submission" date="2020-11" db="EMBL/GenBank/DDBJ databases">
        <authorList>
            <consortium name="DOE Joint Genome Institute"/>
            <person name="Ahrendt S."/>
            <person name="Riley R."/>
            <person name="Andreopoulos W."/>
            <person name="LaButti K."/>
            <person name="Pangilinan J."/>
            <person name="Ruiz-duenas F.J."/>
            <person name="Barrasa J.M."/>
            <person name="Sanchez-Garcia M."/>
            <person name="Camarero S."/>
            <person name="Miyauchi S."/>
            <person name="Serrano A."/>
            <person name="Linde D."/>
            <person name="Babiker R."/>
            <person name="Drula E."/>
            <person name="Ayuso-Fernandez I."/>
            <person name="Pacheco R."/>
            <person name="Padilla G."/>
            <person name="Ferreira P."/>
            <person name="Barriuso J."/>
            <person name="Kellner H."/>
            <person name="Castanera R."/>
            <person name="Alfaro M."/>
            <person name="Ramirez L."/>
            <person name="Pisabarro A.G."/>
            <person name="Kuo A."/>
            <person name="Tritt A."/>
            <person name="Lipzen A."/>
            <person name="He G."/>
            <person name="Yan M."/>
            <person name="Ng V."/>
            <person name="Cullen D."/>
            <person name="Martin F."/>
            <person name="Rosso M.-N."/>
            <person name="Henrissat B."/>
            <person name="Hibbett D."/>
            <person name="Martinez A.T."/>
            <person name="Grigoriev I.V."/>
        </authorList>
    </citation>
    <scope>NUCLEOTIDE SEQUENCE</scope>
    <source>
        <strain evidence="3">AH 44721</strain>
    </source>
</reference>
<organism evidence="3 4">
    <name type="scientific">Gymnopilus junonius</name>
    <name type="common">Spectacular rustgill mushroom</name>
    <name type="synonym">Gymnopilus spectabilis subsp. junonius</name>
    <dbReference type="NCBI Taxonomy" id="109634"/>
    <lineage>
        <taxon>Eukaryota</taxon>
        <taxon>Fungi</taxon>
        <taxon>Dikarya</taxon>
        <taxon>Basidiomycota</taxon>
        <taxon>Agaricomycotina</taxon>
        <taxon>Agaricomycetes</taxon>
        <taxon>Agaricomycetidae</taxon>
        <taxon>Agaricales</taxon>
        <taxon>Agaricineae</taxon>
        <taxon>Hymenogastraceae</taxon>
        <taxon>Gymnopilus</taxon>
    </lineage>
</organism>
<proteinExistence type="predicted"/>
<comment type="caution">
    <text evidence="3">The sequence shown here is derived from an EMBL/GenBank/DDBJ whole genome shotgun (WGS) entry which is preliminary data.</text>
</comment>
<feature type="coiled-coil region" evidence="1">
    <location>
        <begin position="191"/>
        <end position="218"/>
    </location>
</feature>
<evidence type="ECO:0000256" key="1">
    <source>
        <dbReference type="SAM" id="Coils"/>
    </source>
</evidence>
<gene>
    <name evidence="3" type="ORF">CPB84DRAFT_1759248</name>
</gene>
<dbReference type="Proteomes" id="UP000724874">
    <property type="component" value="Unassembled WGS sequence"/>
</dbReference>
<keyword evidence="1" id="KW-0175">Coiled coil</keyword>
<feature type="region of interest" description="Disordered" evidence="2">
    <location>
        <begin position="134"/>
        <end position="161"/>
    </location>
</feature>
<dbReference type="OrthoDB" id="2628273at2759"/>
<evidence type="ECO:0000313" key="4">
    <source>
        <dbReference type="Proteomes" id="UP000724874"/>
    </source>
</evidence>
<dbReference type="AlphaFoldDB" id="A0A9P5TUQ2"/>